<keyword evidence="2" id="KW-0812">Transmembrane</keyword>
<evidence type="ECO:0000256" key="2">
    <source>
        <dbReference type="SAM" id="Phobius"/>
    </source>
</evidence>
<evidence type="ECO:0000256" key="1">
    <source>
        <dbReference type="SAM" id="MobiDB-lite"/>
    </source>
</evidence>
<dbReference type="EMBL" id="FOYT01000003">
    <property type="protein sequence ID" value="SFR67628.1"/>
    <property type="molecule type" value="Genomic_DNA"/>
</dbReference>
<evidence type="ECO:0000313" key="4">
    <source>
        <dbReference type="Proteomes" id="UP000198531"/>
    </source>
</evidence>
<dbReference type="RefSeq" id="WP_089809883.1">
    <property type="nucleotide sequence ID" value="NZ_FOYT01000003.1"/>
</dbReference>
<protein>
    <submittedName>
        <fullName evidence="3">Uncharacterized protein</fullName>
    </submittedName>
</protein>
<proteinExistence type="predicted"/>
<keyword evidence="4" id="KW-1185">Reference proteome</keyword>
<feature type="transmembrane region" description="Helical" evidence="2">
    <location>
        <begin position="22"/>
        <end position="47"/>
    </location>
</feature>
<organism evidence="3 4">
    <name type="scientific">Halogeometricum rufum</name>
    <dbReference type="NCBI Taxonomy" id="553469"/>
    <lineage>
        <taxon>Archaea</taxon>
        <taxon>Methanobacteriati</taxon>
        <taxon>Methanobacteriota</taxon>
        <taxon>Stenosarchaea group</taxon>
        <taxon>Halobacteria</taxon>
        <taxon>Halobacteriales</taxon>
        <taxon>Haloferacaceae</taxon>
        <taxon>Halogeometricum</taxon>
    </lineage>
</organism>
<name>A0A1I6ILM9_9EURY</name>
<keyword evidence="2" id="KW-1133">Transmembrane helix</keyword>
<evidence type="ECO:0000313" key="3">
    <source>
        <dbReference type="EMBL" id="SFR67628.1"/>
    </source>
</evidence>
<feature type="region of interest" description="Disordered" evidence="1">
    <location>
        <begin position="56"/>
        <end position="80"/>
    </location>
</feature>
<reference evidence="4" key="1">
    <citation type="submission" date="2016-10" db="EMBL/GenBank/DDBJ databases">
        <authorList>
            <person name="Varghese N."/>
            <person name="Submissions S."/>
        </authorList>
    </citation>
    <scope>NUCLEOTIDE SEQUENCE [LARGE SCALE GENOMIC DNA]</scope>
    <source>
        <strain evidence="4">CGMCC 1.7736</strain>
    </source>
</reference>
<keyword evidence="2" id="KW-0472">Membrane</keyword>
<dbReference type="Proteomes" id="UP000198531">
    <property type="component" value="Unassembled WGS sequence"/>
</dbReference>
<gene>
    <name evidence="3" type="ORF">SAMN04487947_3447</name>
</gene>
<dbReference type="AlphaFoldDB" id="A0A1I6ILM9"/>
<sequence>MVGDIVPGVGVLQFDGGGLFDVVVGVVPIVGTLLLFALLVAFAATVYRHLRGGIEWPDEADGSSESDVSEGDEDDEWKYY</sequence>
<accession>A0A1I6ILM9</accession>
<dbReference type="STRING" id="553469.SAMN04487947_3447"/>